<organism evidence="1 2">
    <name type="scientific">Candidatus Methylocalor cossyra</name>
    <dbReference type="NCBI Taxonomy" id="3108543"/>
    <lineage>
        <taxon>Bacteria</taxon>
        <taxon>Pseudomonadati</taxon>
        <taxon>Pseudomonadota</taxon>
        <taxon>Gammaproteobacteria</taxon>
        <taxon>Methylococcales</taxon>
        <taxon>Methylococcaceae</taxon>
        <taxon>Candidatus Methylocalor</taxon>
    </lineage>
</organism>
<geneLocation type="plasmid" evidence="1 2">
    <name>2</name>
</geneLocation>
<keyword evidence="2" id="KW-1185">Reference proteome</keyword>
<name>A0ABM9NMR6_9GAMM</name>
<evidence type="ECO:0000313" key="2">
    <source>
        <dbReference type="Proteomes" id="UP001497493"/>
    </source>
</evidence>
<evidence type="ECO:0000313" key="1">
    <source>
        <dbReference type="EMBL" id="CAL1241943.1"/>
    </source>
</evidence>
<protein>
    <submittedName>
        <fullName evidence="1">Uncharacterized protein</fullName>
    </submittedName>
</protein>
<gene>
    <name evidence="1" type="ORF">MECH1_V1_P0011</name>
</gene>
<sequence length="110" mass="12975">MQLGYFLNEALGGPGNLPGNRLLGLDEAVSVYDLPQDQLDLRNFKLGRHLPVFYEYAFHARRNVSVFDWDDWTGAYCRFQKITARKLRSRLHYNRHDCWDCLTRRRVAAQ</sequence>
<accession>A0ABM9NMR6</accession>
<keyword evidence="1" id="KW-0614">Plasmid</keyword>
<dbReference type="EMBL" id="OZ026885">
    <property type="protein sequence ID" value="CAL1241943.1"/>
    <property type="molecule type" value="Genomic_DNA"/>
</dbReference>
<reference evidence="1 2" key="1">
    <citation type="submission" date="2024-04" db="EMBL/GenBank/DDBJ databases">
        <authorList>
            <person name="Cremers G."/>
        </authorList>
    </citation>
    <scope>NUCLEOTIDE SEQUENCE [LARGE SCALE GENOMIC DNA]</scope>
    <source>
        <strain evidence="1">MeCH1-AG</strain>
        <plasmid evidence="1 2">2</plasmid>
    </source>
</reference>
<proteinExistence type="predicted"/>
<dbReference type="Proteomes" id="UP001497493">
    <property type="component" value="Plasmid 2"/>
</dbReference>